<dbReference type="RefSeq" id="WP_012775668.1">
    <property type="nucleotide sequence ID" value="NC_012926.1"/>
</dbReference>
<dbReference type="Proteomes" id="UP000009077">
    <property type="component" value="Chromosome"/>
</dbReference>
<dbReference type="InterPro" id="IPR003346">
    <property type="entry name" value="Transposase_20"/>
</dbReference>
<dbReference type="InterPro" id="IPR002525">
    <property type="entry name" value="Transp_IS110-like_N"/>
</dbReference>
<dbReference type="GO" id="GO:0006313">
    <property type="term" value="P:DNA transposition"/>
    <property type="evidence" value="ECO:0007669"/>
    <property type="project" value="InterPro"/>
</dbReference>
<keyword evidence="1" id="KW-0175">Coiled coil</keyword>
<dbReference type="HOGENOM" id="CLU_036902_11_0_9"/>
<gene>
    <name evidence="4" type="ordered locus">SSUBM407_1531</name>
</gene>
<proteinExistence type="predicted"/>
<reference evidence="4 5" key="1">
    <citation type="journal article" date="2009" name="PLoS ONE">
        <title>Rapid evolution of virulence and drug resistance in the emerging zoonotic pathogen Streptococcus suis.</title>
        <authorList>
            <person name="Holden M.T.G."/>
            <person name="Hauser H."/>
            <person name="Sanders M."/>
            <person name="Ngo T.H."/>
            <person name="Cherevach I."/>
            <person name="Cronin A."/>
            <person name="Goodhead I."/>
            <person name="Mungall K."/>
            <person name="Quail M.A."/>
            <person name="Price C."/>
            <person name="Rabbinowitsch E."/>
            <person name="Sharp S."/>
            <person name="Croucher N.J."/>
            <person name="Chieu T.B."/>
            <person name="Mai N.T.H."/>
            <person name="Diep T.S."/>
            <person name="Chinh N.T."/>
            <person name="Kehoe M."/>
            <person name="Leigh J.A."/>
            <person name="Ward P.N."/>
            <person name="Dowson C.G."/>
            <person name="Whatmore A.M."/>
            <person name="Chanter N."/>
            <person name="Iversen P."/>
            <person name="Gottschalk M."/>
            <person name="Slater J.D."/>
            <person name="Smith H.E."/>
            <person name="Spratt B.G."/>
            <person name="Xu J."/>
            <person name="Ye C."/>
            <person name="Bentley S."/>
            <person name="Barrell B.G."/>
            <person name="Schultsz C."/>
            <person name="Maskell D.J."/>
            <person name="Parkhill J."/>
        </authorList>
    </citation>
    <scope>NUCLEOTIDE SEQUENCE [LARGE SCALE GENOMIC DNA]</scope>
    <source>
        <strain evidence="4 5">BM407</strain>
    </source>
</reference>
<feature type="coiled-coil region" evidence="1">
    <location>
        <begin position="222"/>
        <end position="249"/>
    </location>
</feature>
<dbReference type="PATRIC" id="fig|568814.3.peg.1569"/>
<accession>A0A0H3MWM2</accession>
<feature type="domain" description="Transposase IS116/IS110/IS902 C-terminal" evidence="3">
    <location>
        <begin position="255"/>
        <end position="342"/>
    </location>
</feature>
<dbReference type="Pfam" id="PF02371">
    <property type="entry name" value="Transposase_20"/>
    <property type="match status" value="1"/>
</dbReference>
<protein>
    <submittedName>
        <fullName evidence="4">Transposase</fullName>
    </submittedName>
</protein>
<dbReference type="PANTHER" id="PTHR33055">
    <property type="entry name" value="TRANSPOSASE FOR INSERTION SEQUENCE ELEMENT IS1111A"/>
    <property type="match status" value="1"/>
</dbReference>
<dbReference type="GO" id="GO:0003677">
    <property type="term" value="F:DNA binding"/>
    <property type="evidence" value="ECO:0007669"/>
    <property type="project" value="InterPro"/>
</dbReference>
<dbReference type="Pfam" id="PF01548">
    <property type="entry name" value="DEDD_Tnp_IS110"/>
    <property type="match status" value="1"/>
</dbReference>
<sequence>MEVLYQSCAGIDVHQANIVVCILHGPLTSTRPKREMATFDTTTKGLRACHDFLSQFHVEAVGMESTGVYWRPVWHALCDDFELILAQPAHMKAIPGQKTDKKDAHWIAKLTRIGLLPRSFVPDETIQELRELTRQRKHYVESRNRETNRIHKILQSGGIKLTTYIEDIMGLSGRNLLQLLVDGTPITPRIVHQSVYTSLKKKVPQLLEALDDYFSDHHRFMLKQSLEIYDFYQKQIELLEERMNVYLSQYEKHVEILDSIPGIDVITASVIISEVGVDMSQFPTFGHLASWAGLCPGNNESAGKKRSTKIRHGNSYLKKCLCQAAFAVKRQKGSPLAERYYQIQSRRGSQKATIALAHQLLKIAYILLKEQMTYPEFLAQKKKTTRDELVA</sequence>
<keyword evidence="5" id="KW-1185">Reference proteome</keyword>
<name>A0A0H3MWM2_STRS4</name>
<evidence type="ECO:0000259" key="3">
    <source>
        <dbReference type="Pfam" id="PF02371"/>
    </source>
</evidence>
<dbReference type="NCBIfam" id="NF033542">
    <property type="entry name" value="transpos_IS110"/>
    <property type="match status" value="1"/>
</dbReference>
<dbReference type="PANTHER" id="PTHR33055:SF15">
    <property type="entry name" value="TRANSPOSASE-RELATED"/>
    <property type="match status" value="1"/>
</dbReference>
<dbReference type="GeneID" id="8154318"/>
<dbReference type="AlphaFoldDB" id="A0A0H3MWM2"/>
<dbReference type="EMBL" id="FM252032">
    <property type="protein sequence ID" value="CAZ56388.1"/>
    <property type="molecule type" value="Genomic_DNA"/>
</dbReference>
<evidence type="ECO:0000313" key="5">
    <source>
        <dbReference type="Proteomes" id="UP000009077"/>
    </source>
</evidence>
<evidence type="ECO:0000259" key="2">
    <source>
        <dbReference type="Pfam" id="PF01548"/>
    </source>
</evidence>
<dbReference type="KEGG" id="ssb:SSUBM407_1531"/>
<evidence type="ECO:0000256" key="1">
    <source>
        <dbReference type="SAM" id="Coils"/>
    </source>
</evidence>
<feature type="domain" description="Transposase IS110-like N-terminal" evidence="2">
    <location>
        <begin position="9"/>
        <end position="156"/>
    </location>
</feature>
<organism evidence="4 5">
    <name type="scientific">Streptococcus suis (strain BM407)</name>
    <dbReference type="NCBI Taxonomy" id="568814"/>
    <lineage>
        <taxon>Bacteria</taxon>
        <taxon>Bacillati</taxon>
        <taxon>Bacillota</taxon>
        <taxon>Bacilli</taxon>
        <taxon>Lactobacillales</taxon>
        <taxon>Streptococcaceae</taxon>
        <taxon>Streptococcus</taxon>
    </lineage>
</organism>
<dbReference type="GO" id="GO:0004803">
    <property type="term" value="F:transposase activity"/>
    <property type="evidence" value="ECO:0007669"/>
    <property type="project" value="InterPro"/>
</dbReference>
<dbReference type="InterPro" id="IPR047650">
    <property type="entry name" value="Transpos_IS110"/>
</dbReference>
<evidence type="ECO:0000313" key="4">
    <source>
        <dbReference type="EMBL" id="CAZ56388.1"/>
    </source>
</evidence>